<gene>
    <name evidence="1" type="ORF">PHYPA_029441</name>
</gene>
<reference evidence="1 3" key="2">
    <citation type="journal article" date="2018" name="Plant J.">
        <title>The Physcomitrella patens chromosome-scale assembly reveals moss genome structure and evolution.</title>
        <authorList>
            <person name="Lang D."/>
            <person name="Ullrich K.K."/>
            <person name="Murat F."/>
            <person name="Fuchs J."/>
            <person name="Jenkins J."/>
            <person name="Haas F.B."/>
            <person name="Piednoel M."/>
            <person name="Gundlach H."/>
            <person name="Van Bel M."/>
            <person name="Meyberg R."/>
            <person name="Vives C."/>
            <person name="Morata J."/>
            <person name="Symeonidi A."/>
            <person name="Hiss M."/>
            <person name="Muchero W."/>
            <person name="Kamisugi Y."/>
            <person name="Saleh O."/>
            <person name="Blanc G."/>
            <person name="Decker E.L."/>
            <person name="van Gessel N."/>
            <person name="Grimwood J."/>
            <person name="Hayes R.D."/>
            <person name="Graham S.W."/>
            <person name="Gunter L.E."/>
            <person name="McDaniel S.F."/>
            <person name="Hoernstein S.N.W."/>
            <person name="Larsson A."/>
            <person name="Li F.W."/>
            <person name="Perroud P.F."/>
            <person name="Phillips J."/>
            <person name="Ranjan P."/>
            <person name="Rokshar D.S."/>
            <person name="Rothfels C.J."/>
            <person name="Schneider L."/>
            <person name="Shu S."/>
            <person name="Stevenson D.W."/>
            <person name="Thummler F."/>
            <person name="Tillich M."/>
            <person name="Villarreal Aguilar J.C."/>
            <person name="Widiez T."/>
            <person name="Wong G.K."/>
            <person name="Wymore A."/>
            <person name="Zhang Y."/>
            <person name="Zimmer A.D."/>
            <person name="Quatrano R.S."/>
            <person name="Mayer K.F.X."/>
            <person name="Goodstein D."/>
            <person name="Casacuberta J.M."/>
            <person name="Vandepoele K."/>
            <person name="Reski R."/>
            <person name="Cuming A.C."/>
            <person name="Tuskan G.A."/>
            <person name="Maumus F."/>
            <person name="Salse J."/>
            <person name="Schmutz J."/>
            <person name="Rensing S.A."/>
        </authorList>
    </citation>
    <scope>NUCLEOTIDE SEQUENCE [LARGE SCALE GENOMIC DNA]</scope>
    <source>
        <strain evidence="2 3">cv. Gransden 2004</strain>
    </source>
</reference>
<dbReference type="EnsemblPlants" id="Pp3c25_1330V3.1">
    <property type="protein sequence ID" value="Pp3c25_1330V3.1"/>
    <property type="gene ID" value="Pp3c25_1330"/>
</dbReference>
<evidence type="ECO:0000313" key="1">
    <source>
        <dbReference type="EMBL" id="PNR27289.1"/>
    </source>
</evidence>
<dbReference type="AlphaFoldDB" id="A0A2K1IDD6"/>
<evidence type="ECO:0000313" key="2">
    <source>
        <dbReference type="EnsemblPlants" id="Pp3c25_1330V3.1"/>
    </source>
</evidence>
<keyword evidence="3" id="KW-1185">Reference proteome</keyword>
<dbReference type="STRING" id="3218.A0A2K1IDD6"/>
<dbReference type="Proteomes" id="UP000006727">
    <property type="component" value="Chromosome 25"/>
</dbReference>
<name>A0A2K1IDD6_PHYPA</name>
<proteinExistence type="predicted"/>
<reference evidence="1 3" key="1">
    <citation type="journal article" date="2008" name="Science">
        <title>The Physcomitrella genome reveals evolutionary insights into the conquest of land by plants.</title>
        <authorList>
            <person name="Rensing S."/>
            <person name="Lang D."/>
            <person name="Zimmer A."/>
            <person name="Terry A."/>
            <person name="Salamov A."/>
            <person name="Shapiro H."/>
            <person name="Nishiyama T."/>
            <person name="Perroud P.-F."/>
            <person name="Lindquist E."/>
            <person name="Kamisugi Y."/>
            <person name="Tanahashi T."/>
            <person name="Sakakibara K."/>
            <person name="Fujita T."/>
            <person name="Oishi K."/>
            <person name="Shin-I T."/>
            <person name="Kuroki Y."/>
            <person name="Toyoda A."/>
            <person name="Suzuki Y."/>
            <person name="Hashimoto A."/>
            <person name="Yamaguchi K."/>
            <person name="Sugano A."/>
            <person name="Kohara Y."/>
            <person name="Fujiyama A."/>
            <person name="Anterola A."/>
            <person name="Aoki S."/>
            <person name="Ashton N."/>
            <person name="Barbazuk W.B."/>
            <person name="Barker E."/>
            <person name="Bennetzen J."/>
            <person name="Bezanilla M."/>
            <person name="Blankenship R."/>
            <person name="Cho S.H."/>
            <person name="Dutcher S."/>
            <person name="Estelle M."/>
            <person name="Fawcett J.A."/>
            <person name="Gundlach H."/>
            <person name="Hanada K."/>
            <person name="Heyl A."/>
            <person name="Hicks K.A."/>
            <person name="Hugh J."/>
            <person name="Lohr M."/>
            <person name="Mayer K."/>
            <person name="Melkozernov A."/>
            <person name="Murata T."/>
            <person name="Nelson D."/>
            <person name="Pils B."/>
            <person name="Prigge M."/>
            <person name="Reiss B."/>
            <person name="Renner T."/>
            <person name="Rombauts S."/>
            <person name="Rushton P."/>
            <person name="Sanderfoot A."/>
            <person name="Schween G."/>
            <person name="Shiu S.-H."/>
            <person name="Stueber K."/>
            <person name="Theodoulou F.L."/>
            <person name="Tu H."/>
            <person name="Van de Peer Y."/>
            <person name="Verrier P.J."/>
            <person name="Waters E."/>
            <person name="Wood A."/>
            <person name="Yang L."/>
            <person name="Cove D."/>
            <person name="Cuming A."/>
            <person name="Hasebe M."/>
            <person name="Lucas S."/>
            <person name="Mishler D.B."/>
            <person name="Reski R."/>
            <person name="Grigoriev I."/>
            <person name="Quatrano R.S."/>
            <person name="Boore J.L."/>
        </authorList>
    </citation>
    <scope>NUCLEOTIDE SEQUENCE [LARGE SCALE GENOMIC DNA]</scope>
    <source>
        <strain evidence="2 3">cv. Gransden 2004</strain>
    </source>
</reference>
<dbReference type="PaxDb" id="3218-PP1S215_76V6.1"/>
<sequence>MCLDHRLLMYANENLVLWERLTFSSPMVKHLVAIIDNVPSVDNLNFILECDALGHTGLDQQGHESQMAEASMVTLEDVTSAPLLVAMVTCVPKYLYVKGVEDLEFDNI</sequence>
<reference evidence="2" key="3">
    <citation type="submission" date="2020-12" db="UniProtKB">
        <authorList>
            <consortium name="EnsemblPlants"/>
        </authorList>
    </citation>
    <scope>IDENTIFICATION</scope>
</reference>
<dbReference type="InParanoid" id="A0A2K1IDD6"/>
<accession>A0A2K1IDD6</accession>
<evidence type="ECO:0000313" key="3">
    <source>
        <dbReference type="Proteomes" id="UP000006727"/>
    </source>
</evidence>
<dbReference type="EMBL" id="ABEU02000025">
    <property type="protein sequence ID" value="PNR27289.1"/>
    <property type="molecule type" value="Genomic_DNA"/>
</dbReference>
<protein>
    <submittedName>
        <fullName evidence="1 2">Uncharacterized protein</fullName>
    </submittedName>
</protein>
<dbReference type="Gramene" id="Pp3c25_1330V3.1">
    <property type="protein sequence ID" value="Pp3c25_1330V3.1"/>
    <property type="gene ID" value="Pp3c25_1330"/>
</dbReference>
<organism evidence="1">
    <name type="scientific">Physcomitrium patens</name>
    <name type="common">Spreading-leaved earth moss</name>
    <name type="synonym">Physcomitrella patens</name>
    <dbReference type="NCBI Taxonomy" id="3218"/>
    <lineage>
        <taxon>Eukaryota</taxon>
        <taxon>Viridiplantae</taxon>
        <taxon>Streptophyta</taxon>
        <taxon>Embryophyta</taxon>
        <taxon>Bryophyta</taxon>
        <taxon>Bryophytina</taxon>
        <taxon>Bryopsida</taxon>
        <taxon>Funariidae</taxon>
        <taxon>Funariales</taxon>
        <taxon>Funariaceae</taxon>
        <taxon>Physcomitrium</taxon>
    </lineage>
</organism>